<dbReference type="PANTHER" id="PTHR10291:SF0">
    <property type="entry name" value="DEHYDRODOLICHYL DIPHOSPHATE SYNTHASE 2"/>
    <property type="match status" value="1"/>
</dbReference>
<dbReference type="Gene3D" id="3.40.1180.10">
    <property type="entry name" value="Decaprenyl diphosphate synthase-like"/>
    <property type="match status" value="1"/>
</dbReference>
<comment type="caution">
    <text evidence="2">Lacks conserved residue(s) required for the propagation of feature annotation.</text>
</comment>
<feature type="binding site" evidence="2">
    <location>
        <begin position="61"/>
        <end position="63"/>
    </location>
    <ligand>
        <name>substrate</name>
    </ligand>
</feature>
<dbReference type="GO" id="GO:0016094">
    <property type="term" value="P:polyprenol biosynthetic process"/>
    <property type="evidence" value="ECO:0007669"/>
    <property type="project" value="TreeGrafter"/>
</dbReference>
<feature type="active site" evidence="2">
    <location>
        <position position="16"/>
    </location>
</feature>
<evidence type="ECO:0000313" key="3">
    <source>
        <dbReference type="EMBL" id="OGH68812.1"/>
    </source>
</evidence>
<feature type="binding site" evidence="2">
    <location>
        <position position="21"/>
    </location>
    <ligand>
        <name>substrate</name>
    </ligand>
</feature>
<comment type="subunit">
    <text evidence="2">Homodimer.</text>
</comment>
<accession>A0A1F6MAW8</accession>
<keyword evidence="2" id="KW-0460">Magnesium</keyword>
<feature type="binding site" evidence="2">
    <location>
        <begin position="186"/>
        <end position="188"/>
    </location>
    <ligand>
        <name>substrate</name>
    </ligand>
</feature>
<dbReference type="CDD" id="cd00475">
    <property type="entry name" value="Cis_IPPS"/>
    <property type="match status" value="1"/>
</dbReference>
<keyword evidence="2" id="KW-0479">Metal-binding</keyword>
<dbReference type="PROSITE" id="PS01066">
    <property type="entry name" value="UPP_SYNTHASE"/>
    <property type="match status" value="1"/>
</dbReference>
<gene>
    <name evidence="3" type="ORF">A3J66_02020</name>
</gene>
<dbReference type="EMBL" id="MFQB01000006">
    <property type="protein sequence ID" value="OGH68812.1"/>
    <property type="molecule type" value="Genomic_DNA"/>
</dbReference>
<organism evidence="3 4">
    <name type="scientific">Candidatus Magasanikbacteria bacterium RIFCSPHIGHO2_02_FULL_47_14</name>
    <dbReference type="NCBI Taxonomy" id="1798680"/>
    <lineage>
        <taxon>Bacteria</taxon>
        <taxon>Candidatus Magasanikiibacteriota</taxon>
    </lineage>
</organism>
<comment type="cofactor">
    <cofactor evidence="2">
        <name>Mg(2+)</name>
        <dbReference type="ChEBI" id="CHEBI:18420"/>
    </cofactor>
    <text evidence="2">Binds 2 magnesium ions per subunit.</text>
</comment>
<dbReference type="GO" id="GO:0045547">
    <property type="term" value="F:ditrans,polycis-polyprenyl diphosphate synthase [(2E,6E)-farnesyl diphosphate specific] activity"/>
    <property type="evidence" value="ECO:0007669"/>
    <property type="project" value="TreeGrafter"/>
</dbReference>
<feature type="active site" description="Proton acceptor" evidence="2">
    <location>
        <position position="64"/>
    </location>
</feature>
<dbReference type="SUPFAM" id="SSF64005">
    <property type="entry name" value="Undecaprenyl diphosphate synthase"/>
    <property type="match status" value="1"/>
</dbReference>
<dbReference type="EC" id="2.5.1.-" evidence="2"/>
<reference evidence="3 4" key="1">
    <citation type="journal article" date="2016" name="Nat. Commun.">
        <title>Thousands of microbial genomes shed light on interconnected biogeochemical processes in an aquifer system.</title>
        <authorList>
            <person name="Anantharaman K."/>
            <person name="Brown C.T."/>
            <person name="Hug L.A."/>
            <person name="Sharon I."/>
            <person name="Castelle C.J."/>
            <person name="Probst A.J."/>
            <person name="Thomas B.C."/>
            <person name="Singh A."/>
            <person name="Wilkins M.J."/>
            <person name="Karaoz U."/>
            <person name="Brodie E.L."/>
            <person name="Williams K.H."/>
            <person name="Hubbard S.S."/>
            <person name="Banfield J.F."/>
        </authorList>
    </citation>
    <scope>NUCLEOTIDE SEQUENCE [LARGE SCALE GENOMIC DNA]</scope>
</reference>
<feature type="binding site" evidence="2">
    <location>
        <position position="33"/>
    </location>
    <ligand>
        <name>substrate</name>
    </ligand>
</feature>
<comment type="similarity">
    <text evidence="2">Belongs to the UPP synthase family.</text>
</comment>
<dbReference type="AlphaFoldDB" id="A0A1F6MAW8"/>
<dbReference type="InterPro" id="IPR036424">
    <property type="entry name" value="UPP_synth-like_sf"/>
</dbReference>
<sequence length="231" mass="26683">MENTLLIPQHIALILDGNRRWAVEHGLPKLAGHTKGAENVRRIAKAALDQRVPFVTMYVLSTENLKGRSQEELAHLFFLFGTIVDYLDKFLKHEIRFRVVGDTTKLPPDLQDRLTSTVEKTKHHKRLTLTFAINYGGRDEIKRAVQKIVKDNITEEQITEKLIASYLDTQDIPEVDLVIRTGGDQRLSNYLLWQSAYAELYFTKTFWPAFSAEDLAEAISWFQQQKRNRGK</sequence>
<dbReference type="Proteomes" id="UP000176282">
    <property type="component" value="Unassembled WGS sequence"/>
</dbReference>
<dbReference type="NCBIfam" id="TIGR00055">
    <property type="entry name" value="uppS"/>
    <property type="match status" value="1"/>
</dbReference>
<feature type="binding site" evidence="2">
    <location>
        <position position="199"/>
    </location>
    <ligand>
        <name>Mg(2+)</name>
        <dbReference type="ChEBI" id="CHEBI:18420"/>
    </ligand>
</feature>
<comment type="function">
    <text evidence="2">Catalyzes the condensation of isopentenyl diphosphate (IPP) with allylic pyrophosphates generating different type of terpenoids.</text>
</comment>
<dbReference type="Pfam" id="PF01255">
    <property type="entry name" value="Prenyltransf"/>
    <property type="match status" value="1"/>
</dbReference>
<feature type="binding site" evidence="2">
    <location>
        <position position="29"/>
    </location>
    <ligand>
        <name>substrate</name>
    </ligand>
</feature>
<feature type="binding site" evidence="2">
    <location>
        <position position="16"/>
    </location>
    <ligand>
        <name>Mg(2+)</name>
        <dbReference type="ChEBI" id="CHEBI:18420"/>
    </ligand>
</feature>
<evidence type="ECO:0000256" key="2">
    <source>
        <dbReference type="HAMAP-Rule" id="MF_01139"/>
    </source>
</evidence>
<feature type="binding site" evidence="2">
    <location>
        <begin position="17"/>
        <end position="20"/>
    </location>
    <ligand>
        <name>substrate</name>
    </ligand>
</feature>
<keyword evidence="1 2" id="KW-0808">Transferase</keyword>
<evidence type="ECO:0000313" key="4">
    <source>
        <dbReference type="Proteomes" id="UP000176282"/>
    </source>
</evidence>
<protein>
    <recommendedName>
        <fullName evidence="2">Isoprenyl transferase</fullName>
        <ecNumber evidence="2">2.5.1.-</ecNumber>
    </recommendedName>
</protein>
<dbReference type="HAMAP" id="MF_01139">
    <property type="entry name" value="ISPT"/>
    <property type="match status" value="1"/>
</dbReference>
<dbReference type="GO" id="GO:0000287">
    <property type="term" value="F:magnesium ion binding"/>
    <property type="evidence" value="ECO:0007669"/>
    <property type="project" value="UniProtKB-UniRule"/>
</dbReference>
<evidence type="ECO:0000256" key="1">
    <source>
        <dbReference type="ARBA" id="ARBA00022679"/>
    </source>
</evidence>
<dbReference type="PANTHER" id="PTHR10291">
    <property type="entry name" value="DEHYDRODOLICHYL DIPHOSPHATE SYNTHASE FAMILY MEMBER"/>
    <property type="match status" value="1"/>
</dbReference>
<feature type="binding site" evidence="2">
    <location>
        <position position="180"/>
    </location>
    <ligand>
        <name>substrate</name>
    </ligand>
</feature>
<dbReference type="InterPro" id="IPR001441">
    <property type="entry name" value="UPP_synth-like"/>
</dbReference>
<dbReference type="STRING" id="1798680.A3J66_02020"/>
<feature type="binding site" evidence="2">
    <location>
        <position position="68"/>
    </location>
    <ligand>
        <name>substrate</name>
    </ligand>
</feature>
<dbReference type="InterPro" id="IPR018520">
    <property type="entry name" value="UPP_synth-like_CS"/>
</dbReference>
<name>A0A1F6MAW8_9BACT</name>
<comment type="caution">
    <text evidence="3">The sequence shown here is derived from an EMBL/GenBank/DDBJ whole genome shotgun (WGS) entry which is preliminary data.</text>
</comment>
<proteinExistence type="inferred from homology"/>